<gene>
    <name evidence="11" type="ORF">R0G89_07895</name>
</gene>
<dbReference type="PANTHER" id="PTHR11562">
    <property type="entry name" value="CATION EFFLUX PROTEIN/ ZINC TRANSPORTER"/>
    <property type="match status" value="1"/>
</dbReference>
<keyword evidence="5 8" id="KW-1133">Transmembrane helix</keyword>
<dbReference type="InterPro" id="IPR027470">
    <property type="entry name" value="Cation_efflux_CTD"/>
</dbReference>
<dbReference type="NCBIfam" id="TIGR01297">
    <property type="entry name" value="CDF"/>
    <property type="match status" value="1"/>
</dbReference>
<keyword evidence="4 8" id="KW-0812">Transmembrane</keyword>
<dbReference type="AlphaFoldDB" id="A0AAN5Y9Q6"/>
<accession>A0AAN5Y9Q6</accession>
<dbReference type="EMBL" id="JAWJAV010000004">
    <property type="protein sequence ID" value="MDV2621651.1"/>
    <property type="molecule type" value="Genomic_DNA"/>
</dbReference>
<keyword evidence="3" id="KW-0813">Transport</keyword>
<evidence type="ECO:0000259" key="9">
    <source>
        <dbReference type="Pfam" id="PF01545"/>
    </source>
</evidence>
<dbReference type="Pfam" id="PF01545">
    <property type="entry name" value="Cation_efflux"/>
    <property type="match status" value="1"/>
</dbReference>
<evidence type="ECO:0000256" key="2">
    <source>
        <dbReference type="ARBA" id="ARBA00008873"/>
    </source>
</evidence>
<dbReference type="InterPro" id="IPR027469">
    <property type="entry name" value="Cation_efflux_TMD_sf"/>
</dbReference>
<dbReference type="GO" id="GO:0005385">
    <property type="term" value="F:zinc ion transmembrane transporter activity"/>
    <property type="evidence" value="ECO:0007669"/>
    <property type="project" value="TreeGrafter"/>
</dbReference>
<feature type="transmembrane region" description="Helical" evidence="8">
    <location>
        <begin position="115"/>
        <end position="135"/>
    </location>
</feature>
<dbReference type="InterPro" id="IPR036837">
    <property type="entry name" value="Cation_efflux_CTD_sf"/>
</dbReference>
<dbReference type="Proteomes" id="UP001280897">
    <property type="component" value="Unassembled WGS sequence"/>
</dbReference>
<evidence type="ECO:0000313" key="11">
    <source>
        <dbReference type="EMBL" id="MDV2621651.1"/>
    </source>
</evidence>
<evidence type="ECO:0000259" key="10">
    <source>
        <dbReference type="Pfam" id="PF16916"/>
    </source>
</evidence>
<reference evidence="11" key="2">
    <citation type="submission" date="2023-10" db="EMBL/GenBank/DDBJ databases">
        <authorList>
            <person name="Khurajog B."/>
        </authorList>
    </citation>
    <scope>NUCLEOTIDE SEQUENCE</scope>
    <source>
        <strain evidence="11">BF9</strain>
    </source>
</reference>
<evidence type="ECO:0000256" key="8">
    <source>
        <dbReference type="SAM" id="Phobius"/>
    </source>
</evidence>
<evidence type="ECO:0000313" key="12">
    <source>
        <dbReference type="Proteomes" id="UP001280897"/>
    </source>
</evidence>
<comment type="subcellular location">
    <subcellularLocation>
        <location evidence="1">Membrane</location>
        <topology evidence="1">Multi-pass membrane protein</topology>
    </subcellularLocation>
</comment>
<comment type="similarity">
    <text evidence="2">Belongs to the cation diffusion facilitator (CDF) transporter (TC 2.A.4) family. SLC30A subfamily.</text>
</comment>
<dbReference type="InterPro" id="IPR002524">
    <property type="entry name" value="Cation_efflux"/>
</dbReference>
<dbReference type="Pfam" id="PF16916">
    <property type="entry name" value="ZT_dimer"/>
    <property type="match status" value="1"/>
</dbReference>
<name>A0AAN5Y9Q6_PEDAC</name>
<feature type="transmembrane region" description="Helical" evidence="8">
    <location>
        <begin position="156"/>
        <end position="177"/>
    </location>
</feature>
<keyword evidence="7 8" id="KW-0472">Membrane</keyword>
<feature type="domain" description="Cation efflux protein cytoplasmic" evidence="10">
    <location>
        <begin position="211"/>
        <end position="283"/>
    </location>
</feature>
<evidence type="ECO:0000256" key="7">
    <source>
        <dbReference type="ARBA" id="ARBA00023136"/>
    </source>
</evidence>
<evidence type="ECO:0000256" key="1">
    <source>
        <dbReference type="ARBA" id="ARBA00004141"/>
    </source>
</evidence>
<comment type="caution">
    <text evidence="11">The sequence shown here is derived from an EMBL/GenBank/DDBJ whole genome shotgun (WGS) entry which is preliminary data.</text>
</comment>
<dbReference type="InterPro" id="IPR050681">
    <property type="entry name" value="CDF/SLC30A"/>
</dbReference>
<evidence type="ECO:0000256" key="5">
    <source>
        <dbReference type="ARBA" id="ARBA00022989"/>
    </source>
</evidence>
<dbReference type="PANTHER" id="PTHR11562:SF17">
    <property type="entry name" value="RE54080P-RELATED"/>
    <property type="match status" value="1"/>
</dbReference>
<dbReference type="SUPFAM" id="SSF161111">
    <property type="entry name" value="Cation efflux protein transmembrane domain-like"/>
    <property type="match status" value="1"/>
</dbReference>
<dbReference type="Gene3D" id="3.30.70.1350">
    <property type="entry name" value="Cation efflux protein, cytoplasmic domain"/>
    <property type="match status" value="1"/>
</dbReference>
<evidence type="ECO:0000256" key="3">
    <source>
        <dbReference type="ARBA" id="ARBA00022448"/>
    </source>
</evidence>
<dbReference type="GO" id="GO:0005886">
    <property type="term" value="C:plasma membrane"/>
    <property type="evidence" value="ECO:0007669"/>
    <property type="project" value="TreeGrafter"/>
</dbReference>
<dbReference type="RefSeq" id="WP_008841851.1">
    <property type="nucleotide sequence ID" value="NZ_CAKMBA010000004.1"/>
</dbReference>
<dbReference type="SUPFAM" id="SSF160240">
    <property type="entry name" value="Cation efflux protein cytoplasmic domain-like"/>
    <property type="match status" value="1"/>
</dbReference>
<dbReference type="InterPro" id="IPR058533">
    <property type="entry name" value="Cation_efflux_TM"/>
</dbReference>
<feature type="transmembrane region" description="Helical" evidence="8">
    <location>
        <begin position="183"/>
        <end position="204"/>
    </location>
</feature>
<evidence type="ECO:0000256" key="4">
    <source>
        <dbReference type="ARBA" id="ARBA00022692"/>
    </source>
</evidence>
<protein>
    <submittedName>
        <fullName evidence="11">Cation diffusion facilitator family transporter</fullName>
    </submittedName>
</protein>
<dbReference type="GeneID" id="57366453"/>
<keyword evidence="6" id="KW-0406">Ion transport</keyword>
<feature type="domain" description="Cation efflux protein transmembrane" evidence="9">
    <location>
        <begin position="17"/>
        <end position="205"/>
    </location>
</feature>
<proteinExistence type="inferred from homology"/>
<feature type="transmembrane region" description="Helical" evidence="8">
    <location>
        <begin position="82"/>
        <end position="103"/>
    </location>
</feature>
<reference evidence="11" key="1">
    <citation type="journal article" date="2023" name="PeerJ">
        <title>Selection and evaluation of lactic acid bacteria from chicken feces in Thailand as potential probiotics.</title>
        <authorList>
            <person name="Khurajog B."/>
            <person name="Disastra Y."/>
            <person name="Lawwyne L.D."/>
            <person name="Sirichokchatchawan W."/>
            <person name="Niyomtham W."/>
            <person name="Yindee J."/>
            <person name="Hampson D.J."/>
            <person name="Prapasarakul N."/>
        </authorList>
    </citation>
    <scope>NUCLEOTIDE SEQUENCE</scope>
    <source>
        <strain evidence="11">BF9</strain>
    </source>
</reference>
<dbReference type="Gene3D" id="1.20.1510.10">
    <property type="entry name" value="Cation efflux protein transmembrane domain"/>
    <property type="match status" value="1"/>
</dbReference>
<sequence length="300" mass="33267">MEFKDDKAQHGLRFLEATVLNLAITAVEFGGGLLSGSLALLSDAIHNLGDSASIVMAYVASRISQRNSNQSKTYGYRRAEILSSYFNAIFLLVMSALLIWEAIRRFAHPHPVNGGLMLVVAVVGLLANGFSAWLLHSGSHNNLNLKATYLHILSDAFASGGVILGALIIKIFHVVWADPLMTIVVSVYIAYKTIPIIIEATNILMEAGPRLDYRAVKATVLSVPGVVNIHHVHTWMIDEHRIMLTAHIALEDQELSEVEPIYQKIRKLLKDKYNIEHATLQAEVDRGKEYQIFTTNKDDV</sequence>
<evidence type="ECO:0000256" key="6">
    <source>
        <dbReference type="ARBA" id="ARBA00023065"/>
    </source>
</evidence>
<organism evidence="11 12">
    <name type="scientific">Pediococcus acidilactici</name>
    <dbReference type="NCBI Taxonomy" id="1254"/>
    <lineage>
        <taxon>Bacteria</taxon>
        <taxon>Bacillati</taxon>
        <taxon>Bacillota</taxon>
        <taxon>Bacilli</taxon>
        <taxon>Lactobacillales</taxon>
        <taxon>Lactobacillaceae</taxon>
        <taxon>Pediococcus</taxon>
        <taxon>Pediococcus acidilactici group</taxon>
    </lineage>
</organism>